<keyword evidence="2" id="KW-1185">Reference proteome</keyword>
<dbReference type="AlphaFoldDB" id="A0A0D2CUN5"/>
<reference evidence="1 2" key="1">
    <citation type="submission" date="2015-01" db="EMBL/GenBank/DDBJ databases">
        <title>The Genome Sequence of Capronia semiimmersa CBS27337.</title>
        <authorList>
            <consortium name="The Broad Institute Genomics Platform"/>
            <person name="Cuomo C."/>
            <person name="de Hoog S."/>
            <person name="Gorbushina A."/>
            <person name="Stielow B."/>
            <person name="Teixiera M."/>
            <person name="Abouelleil A."/>
            <person name="Chapman S.B."/>
            <person name="Priest M."/>
            <person name="Young S.K."/>
            <person name="Wortman J."/>
            <person name="Nusbaum C."/>
            <person name="Birren B."/>
        </authorList>
    </citation>
    <scope>NUCLEOTIDE SEQUENCE [LARGE SCALE GENOMIC DNA]</scope>
    <source>
        <strain evidence="1 2">CBS 27337</strain>
    </source>
</reference>
<dbReference type="Proteomes" id="UP000054266">
    <property type="component" value="Unassembled WGS sequence"/>
</dbReference>
<proteinExistence type="predicted"/>
<organism evidence="1 2">
    <name type="scientific">Phialophora macrospora</name>
    <dbReference type="NCBI Taxonomy" id="1851006"/>
    <lineage>
        <taxon>Eukaryota</taxon>
        <taxon>Fungi</taxon>
        <taxon>Dikarya</taxon>
        <taxon>Ascomycota</taxon>
        <taxon>Pezizomycotina</taxon>
        <taxon>Eurotiomycetes</taxon>
        <taxon>Chaetothyriomycetidae</taxon>
        <taxon>Chaetothyriales</taxon>
        <taxon>Herpotrichiellaceae</taxon>
        <taxon>Phialophora</taxon>
    </lineage>
</organism>
<evidence type="ECO:0000313" key="2">
    <source>
        <dbReference type="Proteomes" id="UP000054266"/>
    </source>
</evidence>
<evidence type="ECO:0000313" key="1">
    <source>
        <dbReference type="EMBL" id="KIW68871.1"/>
    </source>
</evidence>
<name>A0A0D2CUN5_9EURO</name>
<protein>
    <submittedName>
        <fullName evidence="1">Uncharacterized protein</fullName>
    </submittedName>
</protein>
<accession>A0A0D2CUN5</accession>
<dbReference type="EMBL" id="KN846958">
    <property type="protein sequence ID" value="KIW68871.1"/>
    <property type="molecule type" value="Genomic_DNA"/>
</dbReference>
<dbReference type="HOGENOM" id="CLU_2497674_0_0_1"/>
<sequence>MPGYRDAVCPSLTETFHQETQAYWATDNVYYKQKICEVMAQPEMKNLKWRYHLRRLADNKEFKDVEQSKIQGIVKMGLLRPKPGKK</sequence>
<gene>
    <name evidence="1" type="ORF">PV04_04786</name>
</gene>